<dbReference type="InterPro" id="IPR021074">
    <property type="entry name" value="Formate_DH_dsu"/>
</dbReference>
<dbReference type="EMBL" id="JBIGHZ010000005">
    <property type="protein sequence ID" value="MFG6449150.1"/>
    <property type="molecule type" value="Genomic_DNA"/>
</dbReference>
<comment type="caution">
    <text evidence="1">The sequence shown here is derived from an EMBL/GenBank/DDBJ whole genome shotgun (WGS) entry which is preliminary data.</text>
</comment>
<evidence type="ECO:0000313" key="1">
    <source>
        <dbReference type="EMBL" id="MFG6449150.1"/>
    </source>
</evidence>
<sequence length="72" mass="8090">MDTDNLIRMANRIADFFAAMPDPEEASSGVAQHISRFWEPRMRRQLLDEARKGSAQGLHPLVQQALAKLSTP</sequence>
<dbReference type="RefSeq" id="WP_394462076.1">
    <property type="nucleotide sequence ID" value="NZ_JBIGHZ010000005.1"/>
</dbReference>
<dbReference type="Pfam" id="PF11390">
    <property type="entry name" value="FdsD"/>
    <property type="match status" value="1"/>
</dbReference>
<reference evidence="1 2" key="1">
    <citation type="submission" date="2024-08" db="EMBL/GenBank/DDBJ databases">
        <authorList>
            <person name="Lu H."/>
        </authorList>
    </citation>
    <scope>NUCLEOTIDE SEQUENCE [LARGE SCALE GENOMIC DNA]</scope>
    <source>
        <strain evidence="1 2">BYS180W</strain>
    </source>
</reference>
<name>A0ABW7FXU7_9BURK</name>
<accession>A0ABW7FXU7</accession>
<organism evidence="1 2">
    <name type="scientific">Roseateles rivi</name>
    <dbReference type="NCBI Taxonomy" id="3299028"/>
    <lineage>
        <taxon>Bacteria</taxon>
        <taxon>Pseudomonadati</taxon>
        <taxon>Pseudomonadota</taxon>
        <taxon>Betaproteobacteria</taxon>
        <taxon>Burkholderiales</taxon>
        <taxon>Sphaerotilaceae</taxon>
        <taxon>Roseateles</taxon>
    </lineage>
</organism>
<keyword evidence="2" id="KW-1185">Reference proteome</keyword>
<protein>
    <submittedName>
        <fullName evidence="1">Formate dehydrogenase subunit delta</fullName>
    </submittedName>
</protein>
<evidence type="ECO:0000313" key="2">
    <source>
        <dbReference type="Proteomes" id="UP001606099"/>
    </source>
</evidence>
<gene>
    <name evidence="1" type="ORF">ACG0Z6_13000</name>
</gene>
<dbReference type="Proteomes" id="UP001606099">
    <property type="component" value="Unassembled WGS sequence"/>
</dbReference>
<proteinExistence type="predicted"/>